<dbReference type="EMBL" id="PJOS01000012">
    <property type="protein sequence ID" value="PKT73302.1"/>
    <property type="molecule type" value="Genomic_DNA"/>
</dbReference>
<sequence>MTGAKGRIRVTPTDRSGYAVGTQDPVERNLPPAGTQHLRPGTRRTPNFDTGAVGPDPADGYTVTTG</sequence>
<keyword evidence="3" id="KW-1185">Reference proteome</keyword>
<organism evidence="2 3">
    <name type="scientific">Streptomyces populi</name>
    <dbReference type="NCBI Taxonomy" id="2058924"/>
    <lineage>
        <taxon>Bacteria</taxon>
        <taxon>Bacillati</taxon>
        <taxon>Actinomycetota</taxon>
        <taxon>Actinomycetes</taxon>
        <taxon>Kitasatosporales</taxon>
        <taxon>Streptomycetaceae</taxon>
        <taxon>Streptomyces</taxon>
    </lineage>
</organism>
<feature type="region of interest" description="Disordered" evidence="1">
    <location>
        <begin position="1"/>
        <end position="66"/>
    </location>
</feature>
<evidence type="ECO:0000313" key="2">
    <source>
        <dbReference type="EMBL" id="PKT73302.1"/>
    </source>
</evidence>
<accession>A0A2I0STQ6</accession>
<dbReference type="AlphaFoldDB" id="A0A2I0STQ6"/>
<comment type="caution">
    <text evidence="2">The sequence shown here is derived from an EMBL/GenBank/DDBJ whole genome shotgun (WGS) entry which is preliminary data.</text>
</comment>
<dbReference type="Proteomes" id="UP000236178">
    <property type="component" value="Unassembled WGS sequence"/>
</dbReference>
<evidence type="ECO:0000256" key="1">
    <source>
        <dbReference type="SAM" id="MobiDB-lite"/>
    </source>
</evidence>
<gene>
    <name evidence="2" type="ORF">CW362_09185</name>
</gene>
<name>A0A2I0STQ6_9ACTN</name>
<evidence type="ECO:0000313" key="3">
    <source>
        <dbReference type="Proteomes" id="UP000236178"/>
    </source>
</evidence>
<protein>
    <submittedName>
        <fullName evidence="2">Uncharacterized protein</fullName>
    </submittedName>
</protein>
<proteinExistence type="predicted"/>
<reference evidence="2 3" key="1">
    <citation type="submission" date="2017-12" db="EMBL/GenBank/DDBJ databases">
        <title>Streptomyces populusis sp. nov., a novel endophytic actinobacterium isolated from stems of Populus adenopoda Maxim.</title>
        <authorList>
            <person name="Wang Z."/>
        </authorList>
    </citation>
    <scope>NUCLEOTIDE SEQUENCE [LARGE SCALE GENOMIC DNA]</scope>
    <source>
        <strain evidence="2 3">A249</strain>
    </source>
</reference>